<feature type="compositionally biased region" description="Basic and acidic residues" evidence="1">
    <location>
        <begin position="229"/>
        <end position="246"/>
    </location>
</feature>
<proteinExistence type="predicted"/>
<sequence length="266" mass="29522">MIAEKNMSQSQECNPTTLGFLIHPNIPNPSAATKIADIGAGSGAWLLSVAKLLPATTQLGGFDVSFTAFPPSQIRASNVTFMVHDMLFPFPPSEPGTYDIVSVRFVSVSSTRSDWARAIQNLSTLLKPGGWLQWIDSCNFSLYNSTPGTSRAACQEMYDVLEPLRMKEDIVIGMLMKGVDMDLVDVHEDVFSTDRLQDPDLRIREKGTVNMIDCPAQCMTKVRNGGGERLEYREHTRAKAESDERSRRRGLSYGGSSLHCRKKTQR</sequence>
<dbReference type="InterPro" id="IPR041698">
    <property type="entry name" value="Methyltransf_25"/>
</dbReference>
<protein>
    <submittedName>
        <fullName evidence="3">S-adenosyl-L-methionine-dependent methyltransferase</fullName>
    </submittedName>
</protein>
<evidence type="ECO:0000313" key="3">
    <source>
        <dbReference type="EMBL" id="KAG9247445.1"/>
    </source>
</evidence>
<dbReference type="Proteomes" id="UP000887226">
    <property type="component" value="Unassembled WGS sequence"/>
</dbReference>
<dbReference type="OrthoDB" id="184880at2759"/>
<dbReference type="Gene3D" id="3.40.50.150">
    <property type="entry name" value="Vaccinia Virus protein VP39"/>
    <property type="match status" value="1"/>
</dbReference>
<gene>
    <name evidence="3" type="ORF">BJ878DRAFT_532574</name>
</gene>
<evidence type="ECO:0000313" key="4">
    <source>
        <dbReference type="Proteomes" id="UP000887226"/>
    </source>
</evidence>
<evidence type="ECO:0000256" key="1">
    <source>
        <dbReference type="SAM" id="MobiDB-lite"/>
    </source>
</evidence>
<name>A0A9P7Z9I7_9HELO</name>
<dbReference type="GO" id="GO:0032259">
    <property type="term" value="P:methylation"/>
    <property type="evidence" value="ECO:0007669"/>
    <property type="project" value="UniProtKB-KW"/>
</dbReference>
<evidence type="ECO:0000259" key="2">
    <source>
        <dbReference type="Pfam" id="PF13649"/>
    </source>
</evidence>
<dbReference type="GO" id="GO:0008168">
    <property type="term" value="F:methyltransferase activity"/>
    <property type="evidence" value="ECO:0007669"/>
    <property type="project" value="UniProtKB-KW"/>
</dbReference>
<dbReference type="AlphaFoldDB" id="A0A9P7Z9I7"/>
<dbReference type="CDD" id="cd02440">
    <property type="entry name" value="AdoMet_MTases"/>
    <property type="match status" value="1"/>
</dbReference>
<dbReference type="InterPro" id="IPR029063">
    <property type="entry name" value="SAM-dependent_MTases_sf"/>
</dbReference>
<reference evidence="3" key="1">
    <citation type="journal article" date="2021" name="IMA Fungus">
        <title>Genomic characterization of three marine fungi, including Emericellopsis atlantica sp. nov. with signatures of a generalist lifestyle and marine biomass degradation.</title>
        <authorList>
            <person name="Hagestad O.C."/>
            <person name="Hou L."/>
            <person name="Andersen J.H."/>
            <person name="Hansen E.H."/>
            <person name="Altermark B."/>
            <person name="Li C."/>
            <person name="Kuhnert E."/>
            <person name="Cox R.J."/>
            <person name="Crous P.W."/>
            <person name="Spatafora J.W."/>
            <person name="Lail K."/>
            <person name="Amirebrahimi M."/>
            <person name="Lipzen A."/>
            <person name="Pangilinan J."/>
            <person name="Andreopoulos W."/>
            <person name="Hayes R.D."/>
            <person name="Ng V."/>
            <person name="Grigoriev I.V."/>
            <person name="Jackson S.A."/>
            <person name="Sutton T.D.S."/>
            <person name="Dobson A.D.W."/>
            <person name="Rama T."/>
        </authorList>
    </citation>
    <scope>NUCLEOTIDE SEQUENCE</scope>
    <source>
        <strain evidence="3">TRa3180A</strain>
    </source>
</reference>
<comment type="caution">
    <text evidence="3">The sequence shown here is derived from an EMBL/GenBank/DDBJ whole genome shotgun (WGS) entry which is preliminary data.</text>
</comment>
<keyword evidence="3" id="KW-0489">Methyltransferase</keyword>
<dbReference type="Pfam" id="PF13649">
    <property type="entry name" value="Methyltransf_25"/>
    <property type="match status" value="1"/>
</dbReference>
<dbReference type="SUPFAM" id="SSF53335">
    <property type="entry name" value="S-adenosyl-L-methionine-dependent methyltransferases"/>
    <property type="match status" value="1"/>
</dbReference>
<keyword evidence="4" id="KW-1185">Reference proteome</keyword>
<feature type="region of interest" description="Disordered" evidence="1">
    <location>
        <begin position="229"/>
        <end position="266"/>
    </location>
</feature>
<keyword evidence="3" id="KW-0808">Transferase</keyword>
<feature type="domain" description="Methyltransferase" evidence="2">
    <location>
        <begin position="35"/>
        <end position="130"/>
    </location>
</feature>
<dbReference type="EMBL" id="MU253772">
    <property type="protein sequence ID" value="KAG9247445.1"/>
    <property type="molecule type" value="Genomic_DNA"/>
</dbReference>
<accession>A0A9P7Z9I7</accession>
<organism evidence="3 4">
    <name type="scientific">Calycina marina</name>
    <dbReference type="NCBI Taxonomy" id="1763456"/>
    <lineage>
        <taxon>Eukaryota</taxon>
        <taxon>Fungi</taxon>
        <taxon>Dikarya</taxon>
        <taxon>Ascomycota</taxon>
        <taxon>Pezizomycotina</taxon>
        <taxon>Leotiomycetes</taxon>
        <taxon>Helotiales</taxon>
        <taxon>Pezizellaceae</taxon>
        <taxon>Calycina</taxon>
    </lineage>
</organism>